<dbReference type="PANTHER" id="PTHR43689:SF8">
    <property type="entry name" value="ALPHA_BETA-HYDROLASES SUPERFAMILY PROTEIN"/>
    <property type="match status" value="1"/>
</dbReference>
<reference evidence="2" key="1">
    <citation type="submission" date="2020-10" db="EMBL/GenBank/DDBJ databases">
        <authorList>
            <person name="Castelo-Branco R."/>
            <person name="Eusebio N."/>
            <person name="Adriana R."/>
            <person name="Vieira A."/>
            <person name="Brugerolle De Fraissinette N."/>
            <person name="Rezende De Castro R."/>
            <person name="Schneider M.P."/>
            <person name="Vasconcelos V."/>
            <person name="Leao P.N."/>
        </authorList>
    </citation>
    <scope>NUCLEOTIDE SEQUENCE</scope>
    <source>
        <strain evidence="2">LEGE 11480</strain>
    </source>
</reference>
<dbReference type="RefSeq" id="WP_264327072.1">
    <property type="nucleotide sequence ID" value="NZ_JADEXQ010000095.1"/>
</dbReference>
<proteinExistence type="predicted"/>
<dbReference type="InterPro" id="IPR000639">
    <property type="entry name" value="Epox_hydrolase-like"/>
</dbReference>
<keyword evidence="2" id="KW-0378">Hydrolase</keyword>
<dbReference type="Gene3D" id="3.40.50.1820">
    <property type="entry name" value="alpha/beta hydrolase"/>
    <property type="match status" value="1"/>
</dbReference>
<accession>A0A928Z654</accession>
<sequence length="308" mass="33574">MSREFIPHNAVQLTEATSVAMMQSLKRSGILTPLSSQPIETAFVPMAPASANASDVTVVQQRPIVLLHGFDSSLLEFRRLLPLLGAQQPAWAIDLLGFGFTDRQADLDFTPANIKTHLYYTWKTLIQQPMVLVGASMGGAAAIDFALTYPEAVEQLVLLDGAGFAKGPAISGVLSRFPTIGRFATNFLSRTDVRRQVSRKAYYDDATFVTADAELCAMLHLAMPGWSEALISFTCSGGYNFLSDRIAQVQQSTLVIWGRQDKILGTKDAARFERVLPQGQLIWIEDCGHVPHLEKAAATAAAIQEFVG</sequence>
<dbReference type="EMBL" id="JADEXQ010000095">
    <property type="protein sequence ID" value="MBE9032253.1"/>
    <property type="molecule type" value="Genomic_DNA"/>
</dbReference>
<name>A0A928Z654_9CYAN</name>
<evidence type="ECO:0000313" key="2">
    <source>
        <dbReference type="EMBL" id="MBE9032253.1"/>
    </source>
</evidence>
<dbReference type="PRINTS" id="PR00111">
    <property type="entry name" value="ABHYDROLASE"/>
</dbReference>
<gene>
    <name evidence="2" type="ORF">IQ266_21160</name>
</gene>
<comment type="caution">
    <text evidence="2">The sequence shown here is derived from an EMBL/GenBank/DDBJ whole genome shotgun (WGS) entry which is preliminary data.</text>
</comment>
<dbReference type="PRINTS" id="PR00412">
    <property type="entry name" value="EPOXHYDRLASE"/>
</dbReference>
<dbReference type="InterPro" id="IPR000073">
    <property type="entry name" value="AB_hydrolase_1"/>
</dbReference>
<evidence type="ECO:0000259" key="1">
    <source>
        <dbReference type="Pfam" id="PF00561"/>
    </source>
</evidence>
<keyword evidence="3" id="KW-1185">Reference proteome</keyword>
<dbReference type="SUPFAM" id="SSF53474">
    <property type="entry name" value="alpha/beta-Hydrolases"/>
    <property type="match status" value="1"/>
</dbReference>
<organism evidence="2 3">
    <name type="scientific">Romeriopsis navalis LEGE 11480</name>
    <dbReference type="NCBI Taxonomy" id="2777977"/>
    <lineage>
        <taxon>Bacteria</taxon>
        <taxon>Bacillati</taxon>
        <taxon>Cyanobacteriota</taxon>
        <taxon>Cyanophyceae</taxon>
        <taxon>Leptolyngbyales</taxon>
        <taxon>Leptolyngbyaceae</taxon>
        <taxon>Romeriopsis</taxon>
        <taxon>Romeriopsis navalis</taxon>
    </lineage>
</organism>
<dbReference type="Proteomes" id="UP000625316">
    <property type="component" value="Unassembled WGS sequence"/>
</dbReference>
<dbReference type="GO" id="GO:0016787">
    <property type="term" value="F:hydrolase activity"/>
    <property type="evidence" value="ECO:0007669"/>
    <property type="project" value="UniProtKB-KW"/>
</dbReference>
<dbReference type="PANTHER" id="PTHR43689">
    <property type="entry name" value="HYDROLASE"/>
    <property type="match status" value="1"/>
</dbReference>
<dbReference type="InterPro" id="IPR029058">
    <property type="entry name" value="AB_hydrolase_fold"/>
</dbReference>
<feature type="domain" description="AB hydrolase-1" evidence="1">
    <location>
        <begin position="63"/>
        <end position="296"/>
    </location>
</feature>
<evidence type="ECO:0000313" key="3">
    <source>
        <dbReference type="Proteomes" id="UP000625316"/>
    </source>
</evidence>
<dbReference type="Pfam" id="PF00561">
    <property type="entry name" value="Abhydrolase_1"/>
    <property type="match status" value="1"/>
</dbReference>
<dbReference type="AlphaFoldDB" id="A0A928Z654"/>
<protein>
    <submittedName>
        <fullName evidence="2">Alpha/beta hydrolase</fullName>
    </submittedName>
</protein>